<gene>
    <name evidence="1" type="ORF">AC482_07170</name>
</gene>
<name>A0A0M0BLJ9_9ARCH</name>
<evidence type="ECO:0000313" key="2">
    <source>
        <dbReference type="Proteomes" id="UP000037210"/>
    </source>
</evidence>
<organism evidence="1 2">
    <name type="scientific">miscellaneous Crenarchaeota group-15 archaeon DG-45</name>
    <dbReference type="NCBI Taxonomy" id="1685127"/>
    <lineage>
        <taxon>Archaea</taxon>
        <taxon>Candidatus Bathyarchaeota</taxon>
        <taxon>MCG-15</taxon>
    </lineage>
</organism>
<protein>
    <submittedName>
        <fullName evidence="1">Uncharacterized protein</fullName>
    </submittedName>
</protein>
<dbReference type="EMBL" id="LFWZ01000073">
    <property type="protein sequence ID" value="KON29206.1"/>
    <property type="molecule type" value="Genomic_DNA"/>
</dbReference>
<accession>A0A0M0BLJ9</accession>
<reference evidence="1 2" key="1">
    <citation type="submission" date="2015-06" db="EMBL/GenBank/DDBJ databases">
        <title>New insights into the roles of widespread benthic archaea in carbon and nitrogen cycling.</title>
        <authorList>
            <person name="Lazar C.S."/>
            <person name="Baker B.J."/>
            <person name="Seitz K.W."/>
            <person name="Hyde A.S."/>
            <person name="Dick G.J."/>
            <person name="Hinrichs K.-U."/>
            <person name="Teske A.P."/>
        </authorList>
    </citation>
    <scope>NUCLEOTIDE SEQUENCE [LARGE SCALE GENOMIC DNA]</scope>
    <source>
        <strain evidence="1">DG-45</strain>
    </source>
</reference>
<evidence type="ECO:0000313" key="1">
    <source>
        <dbReference type="EMBL" id="KON29206.1"/>
    </source>
</evidence>
<dbReference type="Proteomes" id="UP000037210">
    <property type="component" value="Unassembled WGS sequence"/>
</dbReference>
<dbReference type="AlphaFoldDB" id="A0A0M0BLJ9"/>
<proteinExistence type="predicted"/>
<comment type="caution">
    <text evidence="1">The sequence shown here is derived from an EMBL/GenBank/DDBJ whole genome shotgun (WGS) entry which is preliminary data.</text>
</comment>
<sequence>MDERLLRVVIGLALESALVHRRGIPSLASFYSEPDAGLVRELHDRLIDSGDHCDREAAIWLGLALEQGDIGSNPRGLVVGLREMEFVLYMLMPRSGEALQEVNLWMSFIANAAHSVEDGFWIDAKLLLSRALQVSQSPPVEGLRAESDLGYEVDVLQRATASYFDEVKGYPVRLRVAEDRMEAILKVQEHMLDLMRIHYREEQWGSPEATRTPIHRMSSAIRHLMDEGKELGAPKLELQLASEHLERWVSEIAGGEERTVIQAACEGIKEVIGALRDLNIDGLIFPGE</sequence>